<accession>A0AA40JQ39</accession>
<dbReference type="AlphaFoldDB" id="A0AA40JQ39"/>
<protein>
    <submittedName>
        <fullName evidence="1">Uncharacterized protein</fullName>
    </submittedName>
</protein>
<sequence>PGLDHAAQAVWIERRPETGLRRQPGLAQRRGLCTTREPSGLARPSRDALRPVGCRAGAALSILPLHALSKPI</sequence>
<organism evidence="1 2">
    <name type="scientific">Staphylococcus aureus</name>
    <dbReference type="NCBI Taxonomy" id="1280"/>
    <lineage>
        <taxon>Bacteria</taxon>
        <taxon>Bacillati</taxon>
        <taxon>Bacillota</taxon>
        <taxon>Bacilli</taxon>
        <taxon>Bacillales</taxon>
        <taxon>Staphylococcaceae</taxon>
        <taxon>Staphylococcus</taxon>
    </lineage>
</organism>
<dbReference type="EMBL" id="JXIG01000205">
    <property type="protein sequence ID" value="KIU01573.1"/>
    <property type="molecule type" value="Genomic_DNA"/>
</dbReference>
<name>A0AA40JQ39_STAAU</name>
<dbReference type="Proteomes" id="UP000032274">
    <property type="component" value="Unassembled WGS sequence"/>
</dbReference>
<proteinExistence type="predicted"/>
<comment type="caution">
    <text evidence="1">The sequence shown here is derived from an EMBL/GenBank/DDBJ whole genome shotgun (WGS) entry which is preliminary data.</text>
</comment>
<feature type="non-terminal residue" evidence="1">
    <location>
        <position position="1"/>
    </location>
</feature>
<evidence type="ECO:0000313" key="2">
    <source>
        <dbReference type="Proteomes" id="UP000032274"/>
    </source>
</evidence>
<reference evidence="1 2" key="1">
    <citation type="submission" date="2015-01" db="EMBL/GenBank/DDBJ databases">
        <title>Characterization of Swiss Staphylococcus aureus strains involved in food poisoning.</title>
        <authorList>
            <person name="Crovadore J."/>
            <person name="Chablais R."/>
            <person name="Tonacini J."/>
            <person name="Schnyder B."/>
            <person name="Lefort F."/>
        </authorList>
    </citation>
    <scope>NUCLEOTIDE SEQUENCE [LARGE SCALE GENOMIC DNA]</scope>
    <source>
        <strain evidence="1 2">SA-120</strain>
    </source>
</reference>
<gene>
    <name evidence="1" type="ORF">QU38_00935</name>
</gene>
<evidence type="ECO:0000313" key="1">
    <source>
        <dbReference type="EMBL" id="KIU01573.1"/>
    </source>
</evidence>